<comment type="caution">
    <text evidence="2">The sequence shown here is derived from an EMBL/GenBank/DDBJ whole genome shotgun (WGS) entry which is preliminary data.</text>
</comment>
<feature type="transmembrane region" description="Helical" evidence="1">
    <location>
        <begin position="69"/>
        <end position="90"/>
    </location>
</feature>
<feature type="transmembrane region" description="Helical" evidence="1">
    <location>
        <begin position="45"/>
        <end position="62"/>
    </location>
</feature>
<evidence type="ECO:0000313" key="3">
    <source>
        <dbReference type="Proteomes" id="UP000251213"/>
    </source>
</evidence>
<reference evidence="2 3" key="2">
    <citation type="submission" date="2018-06" db="EMBL/GenBank/DDBJ databases">
        <authorList>
            <person name="Zhirakovskaya E."/>
        </authorList>
    </citation>
    <scope>NUCLEOTIDE SEQUENCE [LARGE SCALE GENOMIC DNA]</scope>
    <source>
        <strain evidence="2 3">FBKL4.011</strain>
    </source>
</reference>
<dbReference type="AlphaFoldDB" id="A0A364K5M4"/>
<feature type="transmembrane region" description="Helical" evidence="1">
    <location>
        <begin position="17"/>
        <end position="39"/>
    </location>
</feature>
<evidence type="ECO:0000256" key="1">
    <source>
        <dbReference type="SAM" id="Phobius"/>
    </source>
</evidence>
<sequence>MSMNQPEHQPDKSKNKYAVISLVLAIIFLFSGIFIIFIADQISPILLLAFIVVAVVFGLIGMKSEKRRLAKVGVVVSAIVFFFLSVLLLLTMGI</sequence>
<dbReference type="RefSeq" id="WP_113658181.1">
    <property type="nucleotide sequence ID" value="NZ_KZ845665.1"/>
</dbReference>
<accession>A0A364K5M4</accession>
<name>A0A364K5M4_9BACL</name>
<protein>
    <submittedName>
        <fullName evidence="2">Uncharacterized protein</fullName>
    </submittedName>
</protein>
<reference evidence="2 3" key="1">
    <citation type="submission" date="2018-06" db="EMBL/GenBank/DDBJ databases">
        <title>Thermoflavimicrobium daqus sp. nov., a thermophilic microbe isolated from Moutai-flavour Daqu.</title>
        <authorList>
            <person name="Wang X."/>
            <person name="Zhou H."/>
        </authorList>
    </citation>
    <scope>NUCLEOTIDE SEQUENCE [LARGE SCALE GENOMIC DNA]</scope>
    <source>
        <strain evidence="2 3">FBKL4.011</strain>
    </source>
</reference>
<keyword evidence="3" id="KW-1185">Reference proteome</keyword>
<dbReference type="EMBL" id="QJKK01000003">
    <property type="protein sequence ID" value="RAL25568.1"/>
    <property type="molecule type" value="Genomic_DNA"/>
</dbReference>
<keyword evidence="1" id="KW-0472">Membrane</keyword>
<keyword evidence="1" id="KW-0812">Transmembrane</keyword>
<evidence type="ECO:0000313" key="2">
    <source>
        <dbReference type="EMBL" id="RAL25568.1"/>
    </source>
</evidence>
<proteinExistence type="predicted"/>
<gene>
    <name evidence="2" type="ORF">DL897_05625</name>
</gene>
<organism evidence="2 3">
    <name type="scientific">Thermoflavimicrobium daqui</name>
    <dbReference type="NCBI Taxonomy" id="2137476"/>
    <lineage>
        <taxon>Bacteria</taxon>
        <taxon>Bacillati</taxon>
        <taxon>Bacillota</taxon>
        <taxon>Bacilli</taxon>
        <taxon>Bacillales</taxon>
        <taxon>Thermoactinomycetaceae</taxon>
        <taxon>Thermoflavimicrobium</taxon>
    </lineage>
</organism>
<dbReference type="Proteomes" id="UP000251213">
    <property type="component" value="Unassembled WGS sequence"/>
</dbReference>
<keyword evidence="1" id="KW-1133">Transmembrane helix</keyword>